<gene>
    <name evidence="1" type="primary">fliM</name>
    <name evidence="1" type="ORF">BUCIKOCA2762_049</name>
</gene>
<dbReference type="AlphaFoldDB" id="A0A451D547"/>
<sequence length="210" mass="25844">MSERSNFWFNKNNYKKLNHINFMNFIFKKQNSFFEKFFYDFILLFNKKFSKFFSCCITIKFLYSCIDYHDRQDKSVYIKYIGKQFFLTGYTDKCLILITKDLFLIFINCLFGNFNDNAHEYFNNNDLTINEINILDVLLQKIFFICNKTFFKNISMSIINNCKFIELNSSIYRRFVNLPYICFIYKIYLNDRVFLLKIYIPYHIVEKFYR</sequence>
<dbReference type="RefSeq" id="WP_154028283.1">
    <property type="nucleotide sequence ID" value="NZ_LR217707.1"/>
</dbReference>
<keyword evidence="1" id="KW-0966">Cell projection</keyword>
<evidence type="ECO:0000313" key="2">
    <source>
        <dbReference type="Proteomes" id="UP000294380"/>
    </source>
</evidence>
<protein>
    <submittedName>
        <fullName evidence="1">Flagellar motor switch protein FliM</fullName>
    </submittedName>
</protein>
<dbReference type="Proteomes" id="UP000294380">
    <property type="component" value="Chromosome"/>
</dbReference>
<dbReference type="EMBL" id="LR217707">
    <property type="protein sequence ID" value="VFP80970.1"/>
    <property type="molecule type" value="Genomic_DNA"/>
</dbReference>
<evidence type="ECO:0000313" key="1">
    <source>
        <dbReference type="EMBL" id="VFP80970.1"/>
    </source>
</evidence>
<reference evidence="1 2" key="1">
    <citation type="submission" date="2019-02" db="EMBL/GenBank/DDBJ databases">
        <authorList>
            <person name="Manzano-Marin A."/>
            <person name="Manzano-Marin A."/>
        </authorList>
    </citation>
    <scope>NUCLEOTIDE SEQUENCE [LARGE SCALE GENOMIC DNA]</scope>
    <source>
        <strain evidence="1 2">BuCikochiana</strain>
    </source>
</reference>
<organism evidence="1 2">
    <name type="scientific">Buchnera aphidicola</name>
    <name type="common">Cinara kochiana kochiana</name>
    <dbReference type="NCBI Taxonomy" id="2518976"/>
    <lineage>
        <taxon>Bacteria</taxon>
        <taxon>Pseudomonadati</taxon>
        <taxon>Pseudomonadota</taxon>
        <taxon>Gammaproteobacteria</taxon>
        <taxon>Enterobacterales</taxon>
        <taxon>Erwiniaceae</taxon>
        <taxon>Buchnera</taxon>
    </lineage>
</organism>
<proteinExistence type="predicted"/>
<name>A0A451D547_9GAMM</name>
<keyword evidence="1" id="KW-0969">Cilium</keyword>
<keyword evidence="1" id="KW-0282">Flagellum</keyword>
<dbReference type="OrthoDB" id="6554107at2"/>
<accession>A0A451D547</accession>